<feature type="transmembrane region" description="Helical" evidence="1">
    <location>
        <begin position="167"/>
        <end position="185"/>
    </location>
</feature>
<feature type="transmembrane region" description="Helical" evidence="1">
    <location>
        <begin position="215"/>
        <end position="236"/>
    </location>
</feature>
<evidence type="ECO:0000313" key="2">
    <source>
        <dbReference type="EMBL" id="KAK9745702.1"/>
    </source>
</evidence>
<accession>A0AAW1MHP6</accession>
<feature type="transmembrane region" description="Helical" evidence="1">
    <location>
        <begin position="256"/>
        <end position="275"/>
    </location>
</feature>
<evidence type="ECO:0008006" key="4">
    <source>
        <dbReference type="Google" id="ProtNLM"/>
    </source>
</evidence>
<feature type="transmembrane region" description="Helical" evidence="1">
    <location>
        <begin position="420"/>
        <end position="441"/>
    </location>
</feature>
<name>A0AAW1MHP6_POPJA</name>
<feature type="transmembrane region" description="Helical" evidence="1">
    <location>
        <begin position="308"/>
        <end position="327"/>
    </location>
</feature>
<keyword evidence="1" id="KW-0472">Membrane</keyword>
<keyword evidence="3" id="KW-1185">Reference proteome</keyword>
<feature type="transmembrane region" description="Helical" evidence="1">
    <location>
        <begin position="339"/>
        <end position="362"/>
    </location>
</feature>
<feature type="transmembrane region" description="Helical" evidence="1">
    <location>
        <begin position="453"/>
        <end position="478"/>
    </location>
</feature>
<proteinExistence type="predicted"/>
<feature type="transmembrane region" description="Helical" evidence="1">
    <location>
        <begin position="56"/>
        <end position="76"/>
    </location>
</feature>
<evidence type="ECO:0000256" key="1">
    <source>
        <dbReference type="SAM" id="Phobius"/>
    </source>
</evidence>
<protein>
    <recommendedName>
        <fullName evidence="4">Gustatory receptor</fullName>
    </recommendedName>
</protein>
<keyword evidence="1" id="KW-0812">Transmembrane</keyword>
<organism evidence="2 3">
    <name type="scientific">Popillia japonica</name>
    <name type="common">Japanese beetle</name>
    <dbReference type="NCBI Taxonomy" id="7064"/>
    <lineage>
        <taxon>Eukaryota</taxon>
        <taxon>Metazoa</taxon>
        <taxon>Ecdysozoa</taxon>
        <taxon>Arthropoda</taxon>
        <taxon>Hexapoda</taxon>
        <taxon>Insecta</taxon>
        <taxon>Pterygota</taxon>
        <taxon>Neoptera</taxon>
        <taxon>Endopterygota</taxon>
        <taxon>Coleoptera</taxon>
        <taxon>Polyphaga</taxon>
        <taxon>Scarabaeiformia</taxon>
        <taxon>Scarabaeidae</taxon>
        <taxon>Rutelinae</taxon>
        <taxon>Popillia</taxon>
    </lineage>
</organism>
<sequence>MQELNKLLGTEKKQYPLINYAFLRSIACLLIMELCLFTAALNAIADKIKGSSGGHVSNYLGITMILLKIYTIWLLLEENKQQYSILNGQILNLPRSITRWNIKEKIGHLSKLIKLYRTLTKFSMSLNEFFARIISVEIIQMFILIIWTLDGLFVSLSCFVNGIGSDFNSMVAVILSRVIFGILYLQYNIRKWINIADEVSNIFGCIFFSADDKPVYTNIILALPIQIMYAATMTYHLYHMKEQRYSSTKVLQSSNIIFMGLVLINSIYKPIYYLIRRTQHRRAILKMQQHNKLLNFQQKEYYRVNYSFLKFIIMLITLTTATAILSYKAISAKIEAGSAGVISMTTTFLVTCIDNYIIFLILKEKRWQFRVLNQKFIEISQKGIRSSRKETIKSTSELVEIYHRLTGTAIRFNSLLTPILLLNLLILTMIVVYMADLAFVIVRTFLNERTIEINLTMACFVRIGMCSLYLQLILRIWIRIVEEVGVIMIG</sequence>
<dbReference type="AlphaFoldDB" id="A0AAW1MHP6"/>
<gene>
    <name evidence="2" type="ORF">QE152_g6698</name>
</gene>
<reference evidence="2 3" key="1">
    <citation type="journal article" date="2024" name="BMC Genomics">
        <title>De novo assembly and annotation of Popillia japonica's genome with initial clues to its potential as an invasive pest.</title>
        <authorList>
            <person name="Cucini C."/>
            <person name="Boschi S."/>
            <person name="Funari R."/>
            <person name="Cardaioli E."/>
            <person name="Iannotti N."/>
            <person name="Marturano G."/>
            <person name="Paoli F."/>
            <person name="Bruttini M."/>
            <person name="Carapelli A."/>
            <person name="Frati F."/>
            <person name="Nardi F."/>
        </authorList>
    </citation>
    <scope>NUCLEOTIDE SEQUENCE [LARGE SCALE GENOMIC DNA]</scope>
    <source>
        <strain evidence="2">DMR45628</strain>
    </source>
</reference>
<keyword evidence="1" id="KW-1133">Transmembrane helix</keyword>
<comment type="caution">
    <text evidence="2">The sequence shown here is derived from an EMBL/GenBank/DDBJ whole genome shotgun (WGS) entry which is preliminary data.</text>
</comment>
<feature type="transmembrane region" description="Helical" evidence="1">
    <location>
        <begin position="21"/>
        <end position="44"/>
    </location>
</feature>
<dbReference type="EMBL" id="JASPKY010000046">
    <property type="protein sequence ID" value="KAK9745702.1"/>
    <property type="molecule type" value="Genomic_DNA"/>
</dbReference>
<dbReference type="Proteomes" id="UP001458880">
    <property type="component" value="Unassembled WGS sequence"/>
</dbReference>
<evidence type="ECO:0000313" key="3">
    <source>
        <dbReference type="Proteomes" id="UP001458880"/>
    </source>
</evidence>
<feature type="transmembrane region" description="Helical" evidence="1">
    <location>
        <begin position="129"/>
        <end position="147"/>
    </location>
</feature>